<dbReference type="GO" id="GO:0016301">
    <property type="term" value="F:kinase activity"/>
    <property type="evidence" value="ECO:0007669"/>
    <property type="project" value="UniProtKB-KW"/>
</dbReference>
<dbReference type="EMBL" id="CAJNOG010000061">
    <property type="protein sequence ID" value="CAF0868488.1"/>
    <property type="molecule type" value="Genomic_DNA"/>
</dbReference>
<dbReference type="EMBL" id="CAJOAZ010010371">
    <property type="protein sequence ID" value="CAF4219636.1"/>
    <property type="molecule type" value="Genomic_DNA"/>
</dbReference>
<protein>
    <recommendedName>
        <fullName evidence="3">Carbohydrate kinase PfkB domain-containing protein</fullName>
    </recommendedName>
</protein>
<proteinExistence type="predicted"/>
<accession>A0A813XI08</accession>
<dbReference type="PANTHER" id="PTHR10584:SF166">
    <property type="entry name" value="RIBOKINASE"/>
    <property type="match status" value="1"/>
</dbReference>
<evidence type="ECO:0000313" key="6">
    <source>
        <dbReference type="Proteomes" id="UP000663845"/>
    </source>
</evidence>
<dbReference type="Gene3D" id="3.40.1190.20">
    <property type="match status" value="1"/>
</dbReference>
<comment type="caution">
    <text evidence="4">The sequence shown here is derived from an EMBL/GenBank/DDBJ whole genome shotgun (WGS) entry which is preliminary data.</text>
</comment>
<organism evidence="4 6">
    <name type="scientific">Adineta steineri</name>
    <dbReference type="NCBI Taxonomy" id="433720"/>
    <lineage>
        <taxon>Eukaryota</taxon>
        <taxon>Metazoa</taxon>
        <taxon>Spiralia</taxon>
        <taxon>Gnathifera</taxon>
        <taxon>Rotifera</taxon>
        <taxon>Eurotatoria</taxon>
        <taxon>Bdelloidea</taxon>
        <taxon>Adinetida</taxon>
        <taxon>Adinetidae</taxon>
        <taxon>Adineta</taxon>
    </lineage>
</organism>
<dbReference type="GO" id="GO:0005829">
    <property type="term" value="C:cytosol"/>
    <property type="evidence" value="ECO:0007669"/>
    <property type="project" value="TreeGrafter"/>
</dbReference>
<keyword evidence="2" id="KW-0418">Kinase</keyword>
<name>A0A813XI08_9BILA</name>
<evidence type="ECO:0000256" key="2">
    <source>
        <dbReference type="ARBA" id="ARBA00022777"/>
    </source>
</evidence>
<dbReference type="AlphaFoldDB" id="A0A813XI08"/>
<evidence type="ECO:0000313" key="5">
    <source>
        <dbReference type="EMBL" id="CAF4219636.1"/>
    </source>
</evidence>
<evidence type="ECO:0000259" key="3">
    <source>
        <dbReference type="Pfam" id="PF00294"/>
    </source>
</evidence>
<reference evidence="4" key="1">
    <citation type="submission" date="2021-02" db="EMBL/GenBank/DDBJ databases">
        <authorList>
            <person name="Nowell W R."/>
        </authorList>
    </citation>
    <scope>NUCLEOTIDE SEQUENCE</scope>
</reference>
<evidence type="ECO:0000313" key="4">
    <source>
        <dbReference type="EMBL" id="CAF0868488.1"/>
    </source>
</evidence>
<dbReference type="InterPro" id="IPR029056">
    <property type="entry name" value="Ribokinase-like"/>
</dbReference>
<dbReference type="Pfam" id="PF00294">
    <property type="entry name" value="PfkB"/>
    <property type="match status" value="1"/>
</dbReference>
<dbReference type="PANTHER" id="PTHR10584">
    <property type="entry name" value="SUGAR KINASE"/>
    <property type="match status" value="1"/>
</dbReference>
<dbReference type="SUPFAM" id="SSF53613">
    <property type="entry name" value="Ribokinase-like"/>
    <property type="match status" value="1"/>
</dbReference>
<dbReference type="Proteomes" id="UP000663844">
    <property type="component" value="Unassembled WGS sequence"/>
</dbReference>
<evidence type="ECO:0000256" key="1">
    <source>
        <dbReference type="ARBA" id="ARBA00022679"/>
    </source>
</evidence>
<dbReference type="Proteomes" id="UP000663845">
    <property type="component" value="Unassembled WGS sequence"/>
</dbReference>
<keyword evidence="1" id="KW-0808">Transferase</keyword>
<dbReference type="InterPro" id="IPR011611">
    <property type="entry name" value="PfkB_dom"/>
</dbReference>
<feature type="domain" description="Carbohydrate kinase PfkB" evidence="3">
    <location>
        <begin position="31"/>
        <end position="326"/>
    </location>
</feature>
<dbReference type="GO" id="GO:0006796">
    <property type="term" value="P:phosphate-containing compound metabolic process"/>
    <property type="evidence" value="ECO:0007669"/>
    <property type="project" value="UniProtKB-ARBA"/>
</dbReference>
<sequence>MDNLNIEKIRKGLIASGSILDDYIVLINDWPMENCTAFIQDKVQMTNGGAPYNIVKNLRTMNVDFPLLLIALIGNDFNGKWIIDDCIKSNIDINQLEIINDSTPTSCTYVMSVKNTNRRTFFHQQGTNGLLDEKHFNFSETNAKLFYLGPLTQLNRLDTFNNNDKRTNASKVLENALLHGLETIVDFSSGKNINYSHIAKSSLPFIDHLIINETEAGLIFTKNVTSDNLYEIKQMANDLIDLGVRKTVTIHFSEDAILMTNDKNVFLQGSILLPEEFVKGSVGAGDAFVSGMIYGIHQQWSLDKTLHLAVCIAGMSLSHESSTDGMKDIEQCLDLQKYGFRQLKI</sequence>
<gene>
    <name evidence="4" type="ORF">JYZ213_LOCUS8824</name>
    <name evidence="5" type="ORF">OXD698_LOCUS41803</name>
</gene>